<dbReference type="OrthoDB" id="5206740at2759"/>
<comment type="caution">
    <text evidence="2">The sequence shown here is derived from an EMBL/GenBank/DDBJ whole genome shotgun (WGS) entry which is preliminary data.</text>
</comment>
<dbReference type="Proteomes" id="UP000748025">
    <property type="component" value="Unassembled WGS sequence"/>
</dbReference>
<proteinExistence type="predicted"/>
<protein>
    <submittedName>
        <fullName evidence="2">Uncharacterized protein</fullName>
    </submittedName>
</protein>
<evidence type="ECO:0000313" key="2">
    <source>
        <dbReference type="EMBL" id="KAG5992962.1"/>
    </source>
</evidence>
<feature type="region of interest" description="Disordered" evidence="1">
    <location>
        <begin position="1"/>
        <end position="44"/>
    </location>
</feature>
<evidence type="ECO:0000256" key="1">
    <source>
        <dbReference type="SAM" id="MobiDB-lite"/>
    </source>
</evidence>
<feature type="compositionally biased region" description="Polar residues" evidence="1">
    <location>
        <begin position="33"/>
        <end position="44"/>
    </location>
</feature>
<gene>
    <name evidence="2" type="ORF">E4U43_003612</name>
</gene>
<organism evidence="2 3">
    <name type="scientific">Claviceps pusilla</name>
    <dbReference type="NCBI Taxonomy" id="123648"/>
    <lineage>
        <taxon>Eukaryota</taxon>
        <taxon>Fungi</taxon>
        <taxon>Dikarya</taxon>
        <taxon>Ascomycota</taxon>
        <taxon>Pezizomycotina</taxon>
        <taxon>Sordariomycetes</taxon>
        <taxon>Hypocreomycetidae</taxon>
        <taxon>Hypocreales</taxon>
        <taxon>Clavicipitaceae</taxon>
        <taxon>Claviceps</taxon>
    </lineage>
</organism>
<reference evidence="2" key="1">
    <citation type="journal article" date="2020" name="bioRxiv">
        <title>Whole genome comparisons of ergot fungi reveals the divergence and evolution of species within the genus Claviceps are the result of varying mechanisms driving genome evolution and host range expansion.</title>
        <authorList>
            <person name="Wyka S.A."/>
            <person name="Mondo S.J."/>
            <person name="Liu M."/>
            <person name="Dettman J."/>
            <person name="Nalam V."/>
            <person name="Broders K.D."/>
        </authorList>
    </citation>
    <scope>NUCLEOTIDE SEQUENCE</scope>
    <source>
        <strain evidence="2">CCC 602</strain>
    </source>
</reference>
<feature type="region of interest" description="Disordered" evidence="1">
    <location>
        <begin position="378"/>
        <end position="451"/>
    </location>
</feature>
<sequence>MTSPLKTVKNSKRPRLSLQIQSACNPPSKGLRGQSTDPSDPTTFNTMSNIYVTAIERFSVKPPESISLKTAVEEADSVPNSPPIHVTPRLDTPLTAQPTSVPHGDFVYPSTITATLPLSAGVLDNASKMFTISSADKSSSQTCPSIRPPVDDGTPFRRRGSFPLSEMCPSRMPYIHPRSLHSILRNSPLPSKSAIPPLSSSSSPRRQCLRFREKAAKKVEYNSPLEEEITTFKYTKSHSDLLAEDGSPLSPSDCAPLSAVAEPQIILDTVLSFTGNEFQDGGRTPGPYEDMRRKMAGLGPASPMPPDHENNSDNKSSPRGDRKRKRLEKKRQWVWTIGQDEDDEDVGRAIATFRAQAAAQTAANETMHRVDLVATPSIGSPSSLTDGTEVDMSDSCSNVSSEEHQRRYHSVLSDGNGHGDAKTCAASEGDWRRGDMPTLRIAETSNDGEAL</sequence>
<feature type="region of interest" description="Disordered" evidence="1">
    <location>
        <begin position="136"/>
        <end position="160"/>
    </location>
</feature>
<keyword evidence="3" id="KW-1185">Reference proteome</keyword>
<feature type="compositionally biased region" description="Basic and acidic residues" evidence="1">
    <location>
        <begin position="306"/>
        <end position="320"/>
    </location>
</feature>
<name>A0A9P7N559_9HYPO</name>
<accession>A0A9P7N559</accession>
<feature type="region of interest" description="Disordered" evidence="1">
    <location>
        <begin position="276"/>
        <end position="329"/>
    </location>
</feature>
<dbReference type="EMBL" id="SRPW01002422">
    <property type="protein sequence ID" value="KAG5992962.1"/>
    <property type="molecule type" value="Genomic_DNA"/>
</dbReference>
<dbReference type="AlphaFoldDB" id="A0A9P7N559"/>
<evidence type="ECO:0000313" key="3">
    <source>
        <dbReference type="Proteomes" id="UP000748025"/>
    </source>
</evidence>